<keyword evidence="1" id="KW-1133">Transmembrane helix</keyword>
<name>A0A5D6WB75_9FIRM</name>
<reference evidence="2 3" key="1">
    <citation type="submission" date="2019-08" db="EMBL/GenBank/DDBJ databases">
        <title>Selenomonas sp. mPRGC5 and Selenomonas sp. mPRGC8 isolated from ruminal fluid of dairy goat (Capra hircus).</title>
        <authorList>
            <person name="Poothong S."/>
            <person name="Nuengjamnong C."/>
            <person name="Tanasupawat S."/>
        </authorList>
    </citation>
    <scope>NUCLEOTIDE SEQUENCE [LARGE SCALE GENOMIC DNA]</scope>
    <source>
        <strain evidence="3">mPRGC5</strain>
    </source>
</reference>
<dbReference type="NCBIfam" id="TIGR04518">
    <property type="entry name" value="ECF_S_folT_fam"/>
    <property type="match status" value="1"/>
</dbReference>
<keyword evidence="1" id="KW-0812">Transmembrane</keyword>
<sequence length="169" mass="19189">MSHDRVRAMIYGALCISFIILLTYVFSIQTVFIHITFGFLPLAMYGAWFGPWRAGAVGALANFLGTAVLGLGVFFPGFMLSDFLTGWIYGFFFHNKESVGWKNAWLPFLLVMVIVHLGMNTLWLTLFYDKAASAIFMGRLVKNIFCYPLEVSLFLMVYRPAAAWRLQKS</sequence>
<comment type="caution">
    <text evidence="2">The sequence shown here is derived from an EMBL/GenBank/DDBJ whole genome shotgun (WGS) entry which is preliminary data.</text>
</comment>
<dbReference type="GO" id="GO:0022857">
    <property type="term" value="F:transmembrane transporter activity"/>
    <property type="evidence" value="ECO:0007669"/>
    <property type="project" value="InterPro"/>
</dbReference>
<dbReference type="InterPro" id="IPR024529">
    <property type="entry name" value="ECF_trnsprt_substrate-spec"/>
</dbReference>
<feature type="transmembrane region" description="Helical" evidence="1">
    <location>
        <begin position="32"/>
        <end position="51"/>
    </location>
</feature>
<keyword evidence="1" id="KW-0472">Membrane</keyword>
<evidence type="ECO:0000313" key="2">
    <source>
        <dbReference type="EMBL" id="TYZ25050.1"/>
    </source>
</evidence>
<dbReference type="Pfam" id="PF12822">
    <property type="entry name" value="ECF_trnsprt"/>
    <property type="match status" value="1"/>
</dbReference>
<keyword evidence="3" id="KW-1185">Reference proteome</keyword>
<dbReference type="RefSeq" id="WP_149170664.1">
    <property type="nucleotide sequence ID" value="NZ_VTOY01000001.1"/>
</dbReference>
<feature type="transmembrane region" description="Helical" evidence="1">
    <location>
        <begin position="140"/>
        <end position="158"/>
    </location>
</feature>
<dbReference type="Proteomes" id="UP000323646">
    <property type="component" value="Unassembled WGS sequence"/>
</dbReference>
<dbReference type="AlphaFoldDB" id="A0A5D6WB75"/>
<proteinExistence type="predicted"/>
<feature type="transmembrane region" description="Helical" evidence="1">
    <location>
        <begin position="104"/>
        <end position="128"/>
    </location>
</feature>
<evidence type="ECO:0000313" key="3">
    <source>
        <dbReference type="Proteomes" id="UP000323646"/>
    </source>
</evidence>
<evidence type="ECO:0000256" key="1">
    <source>
        <dbReference type="SAM" id="Phobius"/>
    </source>
</evidence>
<feature type="transmembrane region" description="Helical" evidence="1">
    <location>
        <begin position="9"/>
        <end position="26"/>
    </location>
</feature>
<feature type="transmembrane region" description="Helical" evidence="1">
    <location>
        <begin position="63"/>
        <end position="92"/>
    </location>
</feature>
<gene>
    <name evidence="2" type="ORF">FZ040_03210</name>
</gene>
<accession>A0A5D6WB75</accession>
<organism evidence="2 3">
    <name type="scientific">Selenomonas ruminis</name>
    <dbReference type="NCBI Taxonomy" id="2593411"/>
    <lineage>
        <taxon>Bacteria</taxon>
        <taxon>Bacillati</taxon>
        <taxon>Bacillota</taxon>
        <taxon>Negativicutes</taxon>
        <taxon>Selenomonadales</taxon>
        <taxon>Selenomonadaceae</taxon>
        <taxon>Selenomonas</taxon>
    </lineage>
</organism>
<dbReference type="OrthoDB" id="4624at2"/>
<dbReference type="InterPro" id="IPR030949">
    <property type="entry name" value="ECF_S_folate_fam"/>
</dbReference>
<protein>
    <submittedName>
        <fullName evidence="2">Folate family ECF transporter S component</fullName>
    </submittedName>
</protein>
<dbReference type="Gene3D" id="1.10.1760.20">
    <property type="match status" value="1"/>
</dbReference>
<dbReference type="EMBL" id="VTOY01000001">
    <property type="protein sequence ID" value="TYZ25050.1"/>
    <property type="molecule type" value="Genomic_DNA"/>
</dbReference>